<comment type="similarity">
    <text evidence="1">Belongs to the H-rev107 family.</text>
</comment>
<dbReference type="GO" id="GO:0005737">
    <property type="term" value="C:cytoplasm"/>
    <property type="evidence" value="ECO:0007669"/>
    <property type="project" value="TreeGrafter"/>
</dbReference>
<accession>A0A7E4UQ07</accession>
<dbReference type="GO" id="GO:0070292">
    <property type="term" value="P:N-acylphosphatidylethanolamine metabolic process"/>
    <property type="evidence" value="ECO:0007669"/>
    <property type="project" value="TreeGrafter"/>
</dbReference>
<evidence type="ECO:0000256" key="4">
    <source>
        <dbReference type="ARBA" id="ARBA00023098"/>
    </source>
</evidence>
<dbReference type="GO" id="GO:0016410">
    <property type="term" value="F:N-acyltransferase activity"/>
    <property type="evidence" value="ECO:0007669"/>
    <property type="project" value="TreeGrafter"/>
</dbReference>
<dbReference type="PANTHER" id="PTHR13943:SF77">
    <property type="entry name" value="LRAT DOMAIN-CONTAINING PROTEIN"/>
    <property type="match status" value="1"/>
</dbReference>
<evidence type="ECO:0000259" key="5">
    <source>
        <dbReference type="PROSITE" id="PS51934"/>
    </source>
</evidence>
<dbReference type="WBParaSite" id="Pan_g11073.t1">
    <property type="protein sequence ID" value="Pan_g11073.t1"/>
    <property type="gene ID" value="Pan_g11073"/>
</dbReference>
<evidence type="ECO:0000256" key="2">
    <source>
        <dbReference type="ARBA" id="ARBA00022679"/>
    </source>
</evidence>
<dbReference type="GO" id="GO:0008970">
    <property type="term" value="F:phospholipase A1 activity"/>
    <property type="evidence" value="ECO:0007669"/>
    <property type="project" value="TreeGrafter"/>
</dbReference>
<dbReference type="Proteomes" id="UP000492821">
    <property type="component" value="Unassembled WGS sequence"/>
</dbReference>
<keyword evidence="2" id="KW-0808">Transferase</keyword>
<dbReference type="Gene3D" id="3.90.1720.10">
    <property type="entry name" value="endopeptidase domain like (from Nostoc punctiforme)"/>
    <property type="match status" value="3"/>
</dbReference>
<name>A0A7E4UQ07_PANRE</name>
<dbReference type="GO" id="GO:0004623">
    <property type="term" value="F:phospholipase A2 activity"/>
    <property type="evidence" value="ECO:0007669"/>
    <property type="project" value="TreeGrafter"/>
</dbReference>
<reference evidence="7" key="2">
    <citation type="submission" date="2020-10" db="UniProtKB">
        <authorList>
            <consortium name="WormBaseParasite"/>
        </authorList>
    </citation>
    <scope>IDENTIFICATION</scope>
</reference>
<dbReference type="InterPro" id="IPR007053">
    <property type="entry name" value="LRAT_dom"/>
</dbReference>
<protein>
    <submittedName>
        <fullName evidence="7">LRAT domain-containing protein</fullName>
    </submittedName>
</protein>
<evidence type="ECO:0000313" key="7">
    <source>
        <dbReference type="WBParaSite" id="Pan_g11073.t1"/>
    </source>
</evidence>
<evidence type="ECO:0000256" key="1">
    <source>
        <dbReference type="ARBA" id="ARBA00007824"/>
    </source>
</evidence>
<feature type="domain" description="LRAT" evidence="5">
    <location>
        <begin position="231"/>
        <end position="348"/>
    </location>
</feature>
<evidence type="ECO:0000256" key="3">
    <source>
        <dbReference type="ARBA" id="ARBA00022801"/>
    </source>
</evidence>
<dbReference type="PANTHER" id="PTHR13943">
    <property type="entry name" value="HRAS-LIKE SUPPRESSOR - RELATED"/>
    <property type="match status" value="1"/>
</dbReference>
<dbReference type="PROSITE" id="PS51934">
    <property type="entry name" value="LRAT"/>
    <property type="match status" value="1"/>
</dbReference>
<evidence type="ECO:0000313" key="6">
    <source>
        <dbReference type="Proteomes" id="UP000492821"/>
    </source>
</evidence>
<dbReference type="InterPro" id="IPR051496">
    <property type="entry name" value="H-rev107_PLA/AT"/>
</dbReference>
<keyword evidence="4" id="KW-0443">Lipid metabolism</keyword>
<sequence length="363" mass="41770">MPYRQLLKLLEPGVLIEIEVTCDAHIWAVAIESEKNDYFVVHYNTDVTTICRKRLSTIALSNNCRINHLHDLNYTPFQESEIVNRALSKLGACKKNTNSENFAKECRNGAAGWMSYSQLLPHIKPGCLIEIKLKTGLYDWAVAIKKERNDYFVVHAKDRKVKYKRLIDITGHKECRINNLNDLENAPFPEIIIVERAMRNVGKVNPFEDNEYFARECRYGVAGWIPYDKLLPHIKLGDLIEIDVSRGMLPIPIYHWAVAIEVDAEDCFVVNLRDDSVVYRERLSKISLGKNCRINNAYDEQSPAFKAEDVVKRALDRVGKSMIQYSLRKYNCEHFAKYCRNGDATSHQVRNAGLFVVDRILGD</sequence>
<keyword evidence="3" id="KW-0378">Hydrolase</keyword>
<dbReference type="AlphaFoldDB" id="A0A7E4UQ07"/>
<keyword evidence="6" id="KW-1185">Reference proteome</keyword>
<dbReference type="Pfam" id="PF04970">
    <property type="entry name" value="LRAT"/>
    <property type="match status" value="3"/>
</dbReference>
<reference evidence="6" key="1">
    <citation type="journal article" date="2013" name="Genetics">
        <title>The draft genome and transcriptome of Panagrellus redivivus are shaped by the harsh demands of a free-living lifestyle.</title>
        <authorList>
            <person name="Srinivasan J."/>
            <person name="Dillman A.R."/>
            <person name="Macchietto M.G."/>
            <person name="Heikkinen L."/>
            <person name="Lakso M."/>
            <person name="Fracchia K.M."/>
            <person name="Antoshechkin I."/>
            <person name="Mortazavi A."/>
            <person name="Wong G."/>
            <person name="Sternberg P.W."/>
        </authorList>
    </citation>
    <scope>NUCLEOTIDE SEQUENCE [LARGE SCALE GENOMIC DNA]</scope>
    <source>
        <strain evidence="6">MT8872</strain>
    </source>
</reference>
<organism evidence="6 7">
    <name type="scientific">Panagrellus redivivus</name>
    <name type="common">Microworm</name>
    <dbReference type="NCBI Taxonomy" id="6233"/>
    <lineage>
        <taxon>Eukaryota</taxon>
        <taxon>Metazoa</taxon>
        <taxon>Ecdysozoa</taxon>
        <taxon>Nematoda</taxon>
        <taxon>Chromadorea</taxon>
        <taxon>Rhabditida</taxon>
        <taxon>Tylenchina</taxon>
        <taxon>Panagrolaimomorpha</taxon>
        <taxon>Panagrolaimoidea</taxon>
        <taxon>Panagrolaimidae</taxon>
        <taxon>Panagrellus</taxon>
    </lineage>
</organism>
<proteinExistence type="inferred from homology"/>